<sequence length="1111" mass="126069">MLRSKSRSGALDGGANHHSSIVSRTFSSSRICRGDPLIDKNALVSIERRSSAKIITSSENQIARVSTMQRQMGRIEEELKLTKDQLDAAGEDRDRALDQLRESKMMVHEANSRLSEALSPRKAEKIFDELKTVKELLSNSQNELAAKEKNIESMKLELDQAKQSENNLADKVSSLSRLEDELRVAKISETRAMDLCSESRKRIAVLEDELEKRKQSENEVSESGVSQTKELEAAKIELKESKLQIVSLREELKNLQSSSAVSSRVQNGVATSEAGGPQSEIDVLKKQLKAAIQAEEHSTKAMNDLALALNEVATESNHTKETLISTESELEHVKEQAEQLKVMVRSIKDDYQKLLNEEKKETELHKNTADRLRVEAEESFLAWHGQEMGFVNVIKEVEVEKACTQQENVKLTESLKAVEDTSRRAREENHKLRDVLKQALNEANVAKEAASIAQADNSELKDYLAEKEETLDSLTRENDKLRISEAAANEKIKELNRLLSQAHSQQKTDYKDPGTAFISPESVFDDHEEDNSKQHKEDYSKQHKKDAAIAKGFNFDLQQIKLHNKFEDQDEDDTLVDEDPVKPEALEESTFDTSTETPKSEAHKPKLNLFHHHQHEDDTPVDEDPVKAEALKGSIFGPSTETPKSEAHKPKLNHHHHQHEDNTLVDEDPVKAEALKGSIFDLSTETPKSEAHKPKLNPFHHRHHHHRKKSSLSNVETLNLDDLNHLDGDSNYDSEGTHCKEDYSKQEDFSKQHKKASAVKKGFSFDLHKIKFNNKSEDEVETLVDEDPVKAETLKGSIFDLSTETPKSEGHKPKLNPFHHHRHHSHHLRKKSSSSNGETLNPDDLNHLDGDSNYDSEGTHYKEDFSKQEDYGKQHKDTAAIKKGFSFDLHKHKEDHSKQEDNGKQHKEVGAVKKGFSFDLRKHKEDNSKQEDHSKHHREASAIKKGFSFDLRKLKEDNSKQEDHSKHHREASAIKKGFSFDLHKIKLNNKVEDEDEDDTLVDEDPVKAETLKGSIFDTSTETPKSEAHKPKLLAPKHPFHHHLRKKSTASNVGTLNSDDLNHQDGYSSHDSEGTHSDESSHRRKKSAALKNFGYLLMRKNFTQHTSHEPTL</sequence>
<protein>
    <submittedName>
        <fullName evidence="3">Uncharacterized protein</fullName>
    </submittedName>
</protein>
<name>A0AAD8IX80_9APIA</name>
<dbReference type="AlphaFoldDB" id="A0AAD8IX80"/>
<dbReference type="Proteomes" id="UP001237642">
    <property type="component" value="Unassembled WGS sequence"/>
</dbReference>
<feature type="region of interest" description="Disordered" evidence="2">
    <location>
        <begin position="992"/>
        <end position="1086"/>
    </location>
</feature>
<feature type="region of interest" description="Disordered" evidence="2">
    <location>
        <begin position="797"/>
        <end position="978"/>
    </location>
</feature>
<keyword evidence="4" id="KW-1185">Reference proteome</keyword>
<comment type="caution">
    <text evidence="3">The sequence shown here is derived from an EMBL/GenBank/DDBJ whole genome shotgun (WGS) entry which is preliminary data.</text>
</comment>
<feature type="compositionally biased region" description="Basic and acidic residues" evidence="2">
    <location>
        <begin position="530"/>
        <end position="545"/>
    </location>
</feature>
<evidence type="ECO:0000256" key="1">
    <source>
        <dbReference type="SAM" id="Coils"/>
    </source>
</evidence>
<feature type="region of interest" description="Disordered" evidence="2">
    <location>
        <begin position="566"/>
        <end position="603"/>
    </location>
</feature>
<accession>A0AAD8IX80</accession>
<evidence type="ECO:0000256" key="2">
    <source>
        <dbReference type="SAM" id="MobiDB-lite"/>
    </source>
</evidence>
<reference evidence="3" key="2">
    <citation type="submission" date="2023-05" db="EMBL/GenBank/DDBJ databases">
        <authorList>
            <person name="Schelkunov M.I."/>
        </authorList>
    </citation>
    <scope>NUCLEOTIDE SEQUENCE</scope>
    <source>
        <strain evidence="3">Hsosn_3</strain>
        <tissue evidence="3">Leaf</tissue>
    </source>
</reference>
<feature type="compositionally biased region" description="Basic residues" evidence="2">
    <location>
        <begin position="813"/>
        <end position="832"/>
    </location>
</feature>
<feature type="coiled-coil region" evidence="1">
    <location>
        <begin position="65"/>
        <end position="92"/>
    </location>
</feature>
<feature type="compositionally biased region" description="Polar residues" evidence="2">
    <location>
        <begin position="1048"/>
        <end position="1058"/>
    </location>
</feature>
<feature type="compositionally biased region" description="Basic and acidic residues" evidence="2">
    <location>
        <begin position="919"/>
        <end position="942"/>
    </location>
</feature>
<feature type="region of interest" description="Disordered" evidence="2">
    <location>
        <begin position="685"/>
        <end position="715"/>
    </location>
</feature>
<gene>
    <name evidence="3" type="ORF">POM88_011048</name>
</gene>
<feature type="coiled-coil region" evidence="1">
    <location>
        <begin position="123"/>
        <end position="258"/>
    </location>
</feature>
<dbReference type="PANTHER" id="PTHR35164">
    <property type="entry name" value="EXPRESSED PROTEIN"/>
    <property type="match status" value="1"/>
</dbReference>
<keyword evidence="1" id="KW-0175">Coiled coil</keyword>
<dbReference type="PANTHER" id="PTHR35164:SF9">
    <property type="entry name" value="EXPRESSED PROTEIN"/>
    <property type="match status" value="1"/>
</dbReference>
<evidence type="ECO:0000313" key="4">
    <source>
        <dbReference type="Proteomes" id="UP001237642"/>
    </source>
</evidence>
<reference evidence="3" key="1">
    <citation type="submission" date="2023-02" db="EMBL/GenBank/DDBJ databases">
        <title>Genome of toxic invasive species Heracleum sosnowskyi carries increased number of genes despite the absence of recent whole-genome duplications.</title>
        <authorList>
            <person name="Schelkunov M."/>
            <person name="Shtratnikova V."/>
            <person name="Makarenko M."/>
            <person name="Klepikova A."/>
            <person name="Omelchenko D."/>
            <person name="Novikova G."/>
            <person name="Obukhova E."/>
            <person name="Bogdanov V."/>
            <person name="Penin A."/>
            <person name="Logacheva M."/>
        </authorList>
    </citation>
    <scope>NUCLEOTIDE SEQUENCE</scope>
    <source>
        <strain evidence="3">Hsosn_3</strain>
        <tissue evidence="3">Leaf</tissue>
    </source>
</reference>
<dbReference type="EMBL" id="JAUIZM010000003">
    <property type="protein sequence ID" value="KAK1391992.1"/>
    <property type="molecule type" value="Genomic_DNA"/>
</dbReference>
<feature type="compositionally biased region" description="Basic residues" evidence="2">
    <location>
        <begin position="1037"/>
        <end position="1047"/>
    </location>
</feature>
<feature type="compositionally biased region" description="Basic and acidic residues" evidence="2">
    <location>
        <begin position="857"/>
        <end position="880"/>
    </location>
</feature>
<feature type="compositionally biased region" description="Basic residues" evidence="2">
    <location>
        <begin position="694"/>
        <end position="710"/>
    </location>
</feature>
<feature type="compositionally biased region" description="Basic and acidic residues" evidence="2">
    <location>
        <begin position="888"/>
        <end position="911"/>
    </location>
</feature>
<proteinExistence type="predicted"/>
<feature type="compositionally biased region" description="Acidic residues" evidence="2">
    <location>
        <begin position="992"/>
        <end position="1003"/>
    </location>
</feature>
<organism evidence="3 4">
    <name type="scientific">Heracleum sosnowskyi</name>
    <dbReference type="NCBI Taxonomy" id="360622"/>
    <lineage>
        <taxon>Eukaryota</taxon>
        <taxon>Viridiplantae</taxon>
        <taxon>Streptophyta</taxon>
        <taxon>Embryophyta</taxon>
        <taxon>Tracheophyta</taxon>
        <taxon>Spermatophyta</taxon>
        <taxon>Magnoliopsida</taxon>
        <taxon>eudicotyledons</taxon>
        <taxon>Gunneridae</taxon>
        <taxon>Pentapetalae</taxon>
        <taxon>asterids</taxon>
        <taxon>campanulids</taxon>
        <taxon>Apiales</taxon>
        <taxon>Apiaceae</taxon>
        <taxon>Apioideae</taxon>
        <taxon>apioid superclade</taxon>
        <taxon>Tordylieae</taxon>
        <taxon>Tordyliinae</taxon>
        <taxon>Heracleum</taxon>
    </lineage>
</organism>
<feature type="compositionally biased region" description="Acidic residues" evidence="2">
    <location>
        <begin position="568"/>
        <end position="578"/>
    </location>
</feature>
<feature type="compositionally biased region" description="Basic and acidic residues" evidence="2">
    <location>
        <begin position="950"/>
        <end position="973"/>
    </location>
</feature>
<feature type="region of interest" description="Disordered" evidence="2">
    <location>
        <begin position="634"/>
        <end position="665"/>
    </location>
</feature>
<evidence type="ECO:0000313" key="3">
    <source>
        <dbReference type="EMBL" id="KAK1391992.1"/>
    </source>
</evidence>
<feature type="compositionally biased region" description="Basic and acidic residues" evidence="2">
    <location>
        <begin position="1059"/>
        <end position="1080"/>
    </location>
</feature>
<feature type="region of interest" description="Disordered" evidence="2">
    <location>
        <begin position="503"/>
        <end position="545"/>
    </location>
</feature>